<evidence type="ECO:0000313" key="1">
    <source>
        <dbReference type="EMBL" id="JAE19491.1"/>
    </source>
</evidence>
<sequence>MNHLSSSSDHKIPC</sequence>
<dbReference type="EMBL" id="GBRH01178405">
    <property type="protein sequence ID" value="JAE19491.1"/>
    <property type="molecule type" value="Transcribed_RNA"/>
</dbReference>
<accession>A0A0A9GAB4</accession>
<name>A0A0A9GAB4_ARUDO</name>
<proteinExistence type="predicted"/>
<reference evidence="1" key="1">
    <citation type="submission" date="2014-09" db="EMBL/GenBank/DDBJ databases">
        <authorList>
            <person name="Magalhaes I.L.F."/>
            <person name="Oliveira U."/>
            <person name="Santos F.R."/>
            <person name="Vidigal T.H.D.A."/>
            <person name="Brescovit A.D."/>
            <person name="Santos A.J."/>
        </authorList>
    </citation>
    <scope>NUCLEOTIDE SEQUENCE</scope>
    <source>
        <tissue evidence="1">Shoot tissue taken approximately 20 cm above the soil surface</tissue>
    </source>
</reference>
<protein>
    <submittedName>
        <fullName evidence="1">Uncharacterized protein</fullName>
    </submittedName>
</protein>
<organism evidence="1">
    <name type="scientific">Arundo donax</name>
    <name type="common">Giant reed</name>
    <name type="synonym">Donax arundinaceus</name>
    <dbReference type="NCBI Taxonomy" id="35708"/>
    <lineage>
        <taxon>Eukaryota</taxon>
        <taxon>Viridiplantae</taxon>
        <taxon>Streptophyta</taxon>
        <taxon>Embryophyta</taxon>
        <taxon>Tracheophyta</taxon>
        <taxon>Spermatophyta</taxon>
        <taxon>Magnoliopsida</taxon>
        <taxon>Liliopsida</taxon>
        <taxon>Poales</taxon>
        <taxon>Poaceae</taxon>
        <taxon>PACMAD clade</taxon>
        <taxon>Arundinoideae</taxon>
        <taxon>Arundineae</taxon>
        <taxon>Arundo</taxon>
    </lineage>
</organism>
<reference evidence="1" key="2">
    <citation type="journal article" date="2015" name="Data Brief">
        <title>Shoot transcriptome of the giant reed, Arundo donax.</title>
        <authorList>
            <person name="Barrero R.A."/>
            <person name="Guerrero F.D."/>
            <person name="Moolhuijzen P."/>
            <person name="Goolsby J.A."/>
            <person name="Tidwell J."/>
            <person name="Bellgard S.E."/>
            <person name="Bellgard M.I."/>
        </authorList>
    </citation>
    <scope>NUCLEOTIDE SEQUENCE</scope>
    <source>
        <tissue evidence="1">Shoot tissue taken approximately 20 cm above the soil surface</tissue>
    </source>
</reference>